<dbReference type="SMART" id="SM00342">
    <property type="entry name" value="HTH_ARAC"/>
    <property type="match status" value="1"/>
</dbReference>
<dbReference type="Pfam" id="PF12833">
    <property type="entry name" value="HTH_18"/>
    <property type="match status" value="1"/>
</dbReference>
<gene>
    <name evidence="9" type="ORF">ABUE30_07435</name>
</gene>
<dbReference type="Proteomes" id="UP001629953">
    <property type="component" value="Unassembled WGS sequence"/>
</dbReference>
<dbReference type="PROSITE" id="PS01124">
    <property type="entry name" value="HTH_ARAC_FAMILY_2"/>
    <property type="match status" value="1"/>
</dbReference>
<dbReference type="PANTHER" id="PTHR43280:SF28">
    <property type="entry name" value="HTH-TYPE TRANSCRIPTIONAL ACTIVATOR RHAS"/>
    <property type="match status" value="1"/>
</dbReference>
<dbReference type="PANTHER" id="PTHR43280">
    <property type="entry name" value="ARAC-FAMILY TRANSCRIPTIONAL REGULATOR"/>
    <property type="match status" value="1"/>
</dbReference>
<keyword evidence="5" id="KW-0010">Activator</keyword>
<keyword evidence="7" id="KW-0684">Rhamnose metabolism</keyword>
<dbReference type="InterPro" id="IPR009057">
    <property type="entry name" value="Homeodomain-like_sf"/>
</dbReference>
<dbReference type="RefSeq" id="WP_408623083.1">
    <property type="nucleotide sequence ID" value="NZ_JBEQCT010000002.1"/>
</dbReference>
<keyword evidence="3" id="KW-0805">Transcription regulation</keyword>
<dbReference type="InterPro" id="IPR018062">
    <property type="entry name" value="HTH_AraC-typ_CS"/>
</dbReference>
<dbReference type="EMBL" id="JBEQCT010000002">
    <property type="protein sequence ID" value="MFM2484897.1"/>
    <property type="molecule type" value="Genomic_DNA"/>
</dbReference>
<dbReference type="InterPro" id="IPR003313">
    <property type="entry name" value="AraC-bd"/>
</dbReference>
<evidence type="ECO:0000256" key="7">
    <source>
        <dbReference type="ARBA" id="ARBA00023308"/>
    </source>
</evidence>
<evidence type="ECO:0000256" key="2">
    <source>
        <dbReference type="ARBA" id="ARBA00022737"/>
    </source>
</evidence>
<dbReference type="SUPFAM" id="SSF46689">
    <property type="entry name" value="Homeodomain-like"/>
    <property type="match status" value="2"/>
</dbReference>
<keyword evidence="2" id="KW-0677">Repeat</keyword>
<keyword evidence="4" id="KW-0238">DNA-binding</keyword>
<evidence type="ECO:0000256" key="1">
    <source>
        <dbReference type="ARBA" id="ARBA00022490"/>
    </source>
</evidence>
<evidence type="ECO:0000256" key="6">
    <source>
        <dbReference type="ARBA" id="ARBA00023163"/>
    </source>
</evidence>
<evidence type="ECO:0000313" key="10">
    <source>
        <dbReference type="Proteomes" id="UP001629953"/>
    </source>
</evidence>
<name>A0ABW9G5V3_9GAMM</name>
<dbReference type="InterPro" id="IPR047220">
    <property type="entry name" value="RhaR_RhaS-like_N"/>
</dbReference>
<dbReference type="InterPro" id="IPR020449">
    <property type="entry name" value="Tscrpt_reg_AraC-type_HTH"/>
</dbReference>
<dbReference type="Gene3D" id="2.60.120.10">
    <property type="entry name" value="Jelly Rolls"/>
    <property type="match status" value="1"/>
</dbReference>
<comment type="caution">
    <text evidence="9">The sequence shown here is derived from an EMBL/GenBank/DDBJ whole genome shotgun (WGS) entry which is preliminary data.</text>
</comment>
<protein>
    <submittedName>
        <fullName evidence="9">Helix-turn-helix domain-containing protein</fullName>
    </submittedName>
</protein>
<keyword evidence="6" id="KW-0804">Transcription</keyword>
<reference evidence="9 10" key="1">
    <citation type="journal article" date="2013" name="Int. J. Syst. Evol. Microbiol.">
        <title>Celerinatantimonas yamalensis sp. nov., a cold-adapted diazotrophic bacterium from a cold permafrost brine.</title>
        <authorList>
            <person name="Shcherbakova V."/>
            <person name="Chuvilskaya N."/>
            <person name="Rivkina E."/>
            <person name="Demidov N."/>
            <person name="Uchaeva V."/>
            <person name="Suetin S."/>
            <person name="Suzina N."/>
            <person name="Gilichinsky D."/>
        </authorList>
    </citation>
    <scope>NUCLEOTIDE SEQUENCE [LARGE SCALE GENOMIC DNA]</scope>
    <source>
        <strain evidence="9 10">C7</strain>
    </source>
</reference>
<evidence type="ECO:0000256" key="3">
    <source>
        <dbReference type="ARBA" id="ARBA00023015"/>
    </source>
</evidence>
<keyword evidence="10" id="KW-1185">Reference proteome</keyword>
<feature type="domain" description="HTH araC/xylS-type" evidence="8">
    <location>
        <begin position="158"/>
        <end position="254"/>
    </location>
</feature>
<evidence type="ECO:0000313" key="9">
    <source>
        <dbReference type="EMBL" id="MFM2484897.1"/>
    </source>
</evidence>
<proteinExistence type="predicted"/>
<dbReference type="PRINTS" id="PR00032">
    <property type="entry name" value="HTHARAC"/>
</dbReference>
<dbReference type="CDD" id="cd06977">
    <property type="entry name" value="cupin_RhaR_RhaS-like_N"/>
    <property type="match status" value="1"/>
</dbReference>
<sequence>MTICAEVRAPQLVYPEHSHDFHELVIITKGAGQHILNDVPTNLTQNYICYISPRDRHLYEQVDHLYLTNILYKKNILSYSPLLKHVLPKDGNDQAGWYICSETMKRVSILLSEIEQESQQPSVDSRIMTEALFQQLVVAISRGRLTAKSNDLVDNAILKIIDWIQTNYVENICMNDISDRFQISSRTLSRKIKQMTNLSFNNYVHRVRINHAINLLKYSDASITDIAFEVGYQDSNYFSTKFKRFTNKTPSEFR</sequence>
<evidence type="ECO:0000259" key="8">
    <source>
        <dbReference type="PROSITE" id="PS01124"/>
    </source>
</evidence>
<dbReference type="InterPro" id="IPR037923">
    <property type="entry name" value="HTH-like"/>
</dbReference>
<dbReference type="InterPro" id="IPR018060">
    <property type="entry name" value="HTH_AraC"/>
</dbReference>
<accession>A0ABW9G5V3</accession>
<evidence type="ECO:0000256" key="4">
    <source>
        <dbReference type="ARBA" id="ARBA00023125"/>
    </source>
</evidence>
<organism evidence="9 10">
    <name type="scientific">Celerinatantimonas yamalensis</name>
    <dbReference type="NCBI Taxonomy" id="559956"/>
    <lineage>
        <taxon>Bacteria</taxon>
        <taxon>Pseudomonadati</taxon>
        <taxon>Pseudomonadota</taxon>
        <taxon>Gammaproteobacteria</taxon>
        <taxon>Celerinatantimonadaceae</taxon>
        <taxon>Celerinatantimonas</taxon>
    </lineage>
</organism>
<dbReference type="Gene3D" id="1.10.10.60">
    <property type="entry name" value="Homeodomain-like"/>
    <property type="match status" value="2"/>
</dbReference>
<evidence type="ECO:0000256" key="5">
    <source>
        <dbReference type="ARBA" id="ARBA00023159"/>
    </source>
</evidence>
<dbReference type="PROSITE" id="PS00041">
    <property type="entry name" value="HTH_ARAC_FAMILY_1"/>
    <property type="match status" value="1"/>
</dbReference>
<dbReference type="SUPFAM" id="SSF51215">
    <property type="entry name" value="Regulatory protein AraC"/>
    <property type="match status" value="1"/>
</dbReference>
<dbReference type="InterPro" id="IPR014710">
    <property type="entry name" value="RmlC-like_jellyroll"/>
</dbReference>
<dbReference type="Pfam" id="PF02311">
    <property type="entry name" value="AraC_binding"/>
    <property type="match status" value="1"/>
</dbReference>
<keyword evidence="1" id="KW-0963">Cytoplasm</keyword>